<evidence type="ECO:0000256" key="4">
    <source>
        <dbReference type="SAM" id="MobiDB-lite"/>
    </source>
</evidence>
<evidence type="ECO:0000256" key="2">
    <source>
        <dbReference type="ARBA" id="ARBA00022737"/>
    </source>
</evidence>
<dbReference type="CDD" id="cd00200">
    <property type="entry name" value="WD40"/>
    <property type="match status" value="1"/>
</dbReference>
<keyword evidence="1 3" id="KW-0853">WD repeat</keyword>
<feature type="compositionally biased region" description="Polar residues" evidence="4">
    <location>
        <begin position="145"/>
        <end position="157"/>
    </location>
</feature>
<evidence type="ECO:0000256" key="3">
    <source>
        <dbReference type="PROSITE-ProRule" id="PRU00221"/>
    </source>
</evidence>
<dbReference type="InterPro" id="IPR019775">
    <property type="entry name" value="WD40_repeat_CS"/>
</dbReference>
<dbReference type="PROSITE" id="PS50294">
    <property type="entry name" value="WD_REPEATS_REGION"/>
    <property type="match status" value="4"/>
</dbReference>
<dbReference type="PANTHER" id="PTHR44376">
    <property type="entry name" value="TRANSCRIPTIONAL REGULATOR OF FILAMENTOUS GROWTH FLO8"/>
    <property type="match status" value="1"/>
</dbReference>
<dbReference type="SUPFAM" id="SSF50978">
    <property type="entry name" value="WD40 repeat-like"/>
    <property type="match status" value="1"/>
</dbReference>
<protein>
    <submittedName>
        <fullName evidence="5">Uncharacterized protein</fullName>
    </submittedName>
</protein>
<feature type="repeat" description="WD" evidence="3">
    <location>
        <begin position="356"/>
        <end position="398"/>
    </location>
</feature>
<feature type="compositionally biased region" description="Low complexity" evidence="4">
    <location>
        <begin position="186"/>
        <end position="195"/>
    </location>
</feature>
<proteinExistence type="predicted"/>
<dbReference type="InterPro" id="IPR036322">
    <property type="entry name" value="WD40_repeat_dom_sf"/>
</dbReference>
<feature type="repeat" description="WD" evidence="3">
    <location>
        <begin position="522"/>
        <end position="554"/>
    </location>
</feature>
<sequence>MLSLSYLFLTNLYIKGFCSFMCHRHLQQHHSKQSQQRVVREKKQGISLGRTTPIDQTLLGVPKAILPRNGSRDEGLNEGVNPMPLKGWPLTGIDQIPPGLGHQVLNSLLQVPNQQQQLQMSTAQLQQELLAQILSCTPGKPLSSFPGSSTDLNTHNNLMLPRSDLNGKDGQMIDQMKQAVEHQQNHDQQPQQQIQENDRNRKILSYSGTGDSTLDCKDAEEEKHVDENIESFLSHDENADNTSTPSILKQQSTACNENPYEGFTFEEVGCLHSSKSKVLCCHFSSDGKLLASAGHDKKVLIWNTETFDSVNTSEGHSHLISDVRFRPSSNIFATSSFDRTVQIWDAARPNKSLFKLHGHAEQVTSLDFHPRKMDLLCSCDSNDEIRLWNVNQSACVHISKGATRQVRFQPRAGNLLATAAGNCISIIDVETDNLQFYLKGHVKEIHSIVWDTSGKYIASVSEDSARVWSAMSGGKCIHELHSNGNNFQSCTFHPGYSQFLVIGGYQSLELWNPTESSKTMTVPAHNGFIAALADSPQTEIVASASHDQCVKLWK</sequence>
<name>A0AAP0R4Z7_LIQFO</name>
<dbReference type="InterPro" id="IPR044716">
    <property type="entry name" value="LEUNIG-like"/>
</dbReference>
<dbReference type="Gene3D" id="2.130.10.10">
    <property type="entry name" value="YVTN repeat-like/Quinoprotein amine dehydrogenase"/>
    <property type="match status" value="2"/>
</dbReference>
<comment type="caution">
    <text evidence="5">The sequence shown here is derived from an EMBL/GenBank/DDBJ whole genome shotgun (WGS) entry which is preliminary data.</text>
</comment>
<dbReference type="SMART" id="SM00320">
    <property type="entry name" value="WD40"/>
    <property type="match status" value="7"/>
</dbReference>
<feature type="repeat" description="WD" evidence="3">
    <location>
        <begin position="271"/>
        <end position="312"/>
    </location>
</feature>
<dbReference type="InterPro" id="IPR001680">
    <property type="entry name" value="WD40_rpt"/>
</dbReference>
<dbReference type="PROSITE" id="PS00678">
    <property type="entry name" value="WD_REPEATS_1"/>
    <property type="match status" value="2"/>
</dbReference>
<keyword evidence="6" id="KW-1185">Reference proteome</keyword>
<dbReference type="PRINTS" id="PR00320">
    <property type="entry name" value="GPROTEINBRPT"/>
</dbReference>
<feature type="region of interest" description="Disordered" evidence="4">
    <location>
        <begin position="142"/>
        <end position="215"/>
    </location>
</feature>
<feature type="repeat" description="WD" evidence="3">
    <location>
        <begin position="313"/>
        <end position="345"/>
    </location>
</feature>
<keyword evidence="2" id="KW-0677">Repeat</keyword>
<dbReference type="EMBL" id="JBBPBK010000016">
    <property type="protein sequence ID" value="KAK9268153.1"/>
    <property type="molecule type" value="Genomic_DNA"/>
</dbReference>
<accession>A0AAP0R4Z7</accession>
<dbReference type="Proteomes" id="UP001415857">
    <property type="component" value="Unassembled WGS sequence"/>
</dbReference>
<dbReference type="InterPro" id="IPR020472">
    <property type="entry name" value="WD40_PAC1"/>
</dbReference>
<dbReference type="PANTHER" id="PTHR44376:SF8">
    <property type="entry name" value="TRANSCRIPTIONAL COREPRESSOR LEUNIG-LIKE"/>
    <property type="match status" value="1"/>
</dbReference>
<dbReference type="Pfam" id="PF00400">
    <property type="entry name" value="WD40"/>
    <property type="match status" value="5"/>
</dbReference>
<gene>
    <name evidence="5" type="ORF">L1049_010595</name>
</gene>
<dbReference type="PROSITE" id="PS50082">
    <property type="entry name" value="WD_REPEATS_2"/>
    <property type="match status" value="4"/>
</dbReference>
<dbReference type="InterPro" id="IPR015943">
    <property type="entry name" value="WD40/YVTN_repeat-like_dom_sf"/>
</dbReference>
<organism evidence="5 6">
    <name type="scientific">Liquidambar formosana</name>
    <name type="common">Formosan gum</name>
    <dbReference type="NCBI Taxonomy" id="63359"/>
    <lineage>
        <taxon>Eukaryota</taxon>
        <taxon>Viridiplantae</taxon>
        <taxon>Streptophyta</taxon>
        <taxon>Embryophyta</taxon>
        <taxon>Tracheophyta</taxon>
        <taxon>Spermatophyta</taxon>
        <taxon>Magnoliopsida</taxon>
        <taxon>eudicotyledons</taxon>
        <taxon>Gunneridae</taxon>
        <taxon>Pentapetalae</taxon>
        <taxon>Saxifragales</taxon>
        <taxon>Altingiaceae</taxon>
        <taxon>Liquidambar</taxon>
    </lineage>
</organism>
<evidence type="ECO:0000313" key="5">
    <source>
        <dbReference type="EMBL" id="KAK9268153.1"/>
    </source>
</evidence>
<dbReference type="AlphaFoldDB" id="A0AAP0R4Z7"/>
<evidence type="ECO:0000256" key="1">
    <source>
        <dbReference type="ARBA" id="ARBA00022574"/>
    </source>
</evidence>
<dbReference type="GO" id="GO:0003714">
    <property type="term" value="F:transcription corepressor activity"/>
    <property type="evidence" value="ECO:0007669"/>
    <property type="project" value="InterPro"/>
</dbReference>
<evidence type="ECO:0000313" key="6">
    <source>
        <dbReference type="Proteomes" id="UP001415857"/>
    </source>
</evidence>
<reference evidence="5 6" key="1">
    <citation type="journal article" date="2024" name="Plant J.">
        <title>Genome sequences and population genomics reveal climatic adaptation and genomic divergence between two closely related sweetgum species.</title>
        <authorList>
            <person name="Xu W.Q."/>
            <person name="Ren C.Q."/>
            <person name="Zhang X.Y."/>
            <person name="Comes H.P."/>
            <person name="Liu X.H."/>
            <person name="Li Y.G."/>
            <person name="Kettle C.J."/>
            <person name="Jalonen R."/>
            <person name="Gaisberger H."/>
            <person name="Ma Y.Z."/>
            <person name="Qiu Y.X."/>
        </authorList>
    </citation>
    <scope>NUCLEOTIDE SEQUENCE [LARGE SCALE GENOMIC DNA]</scope>
    <source>
        <strain evidence="5">Hangzhou</strain>
    </source>
</reference>